<dbReference type="AlphaFoldDB" id="A0A2N1MBQ7"/>
<sequence length="52" mass="5680">MPSAVSFRELALSIYNELGHRKASTPMILMGRSDELRPGYYGPKGEIAIAAI</sequence>
<protein>
    <submittedName>
        <fullName evidence="1">Uncharacterized protein</fullName>
    </submittedName>
</protein>
<evidence type="ECO:0000313" key="1">
    <source>
        <dbReference type="EMBL" id="PKK59076.1"/>
    </source>
</evidence>
<dbReference type="Proteomes" id="UP000233469">
    <property type="component" value="Unassembled WGS sequence"/>
</dbReference>
<reference evidence="1 2" key="1">
    <citation type="submission" date="2016-04" db="EMBL/GenBank/DDBJ databases">
        <title>Genome analyses suggest a sexual origin of heterokaryosis in a supposedly ancient asexual fungus.</title>
        <authorList>
            <person name="Ropars J."/>
            <person name="Sedzielewska K."/>
            <person name="Noel J."/>
            <person name="Charron P."/>
            <person name="Farinelli L."/>
            <person name="Marton T."/>
            <person name="Kruger M."/>
            <person name="Pelin A."/>
            <person name="Brachmann A."/>
            <person name="Corradi N."/>
        </authorList>
    </citation>
    <scope>NUCLEOTIDE SEQUENCE [LARGE SCALE GENOMIC DNA]</scope>
    <source>
        <strain evidence="1 2">C2</strain>
    </source>
</reference>
<organism evidence="1 2">
    <name type="scientific">Rhizophagus irregularis</name>
    <dbReference type="NCBI Taxonomy" id="588596"/>
    <lineage>
        <taxon>Eukaryota</taxon>
        <taxon>Fungi</taxon>
        <taxon>Fungi incertae sedis</taxon>
        <taxon>Mucoromycota</taxon>
        <taxon>Glomeromycotina</taxon>
        <taxon>Glomeromycetes</taxon>
        <taxon>Glomerales</taxon>
        <taxon>Glomeraceae</taxon>
        <taxon>Rhizophagus</taxon>
    </lineage>
</organism>
<name>A0A2N1MBQ7_9GLOM</name>
<comment type="caution">
    <text evidence="1">The sequence shown here is derived from an EMBL/GenBank/DDBJ whole genome shotgun (WGS) entry which is preliminary data.</text>
</comment>
<reference evidence="1 2" key="2">
    <citation type="submission" date="2017-10" db="EMBL/GenBank/DDBJ databases">
        <title>Extensive intraspecific genome diversity in a model arbuscular mycorrhizal fungus.</title>
        <authorList>
            <person name="Chen E.C.H."/>
            <person name="Morin E."/>
            <person name="Baudet D."/>
            <person name="Noel J."/>
            <person name="Ndikumana S."/>
            <person name="Charron P."/>
            <person name="St-Onge C."/>
            <person name="Giorgi J."/>
            <person name="Grigoriev I.V."/>
            <person name="Roux C."/>
            <person name="Martin F.M."/>
            <person name="Corradi N."/>
        </authorList>
    </citation>
    <scope>NUCLEOTIDE SEQUENCE [LARGE SCALE GENOMIC DNA]</scope>
    <source>
        <strain evidence="1 2">C2</strain>
    </source>
</reference>
<gene>
    <name evidence="1" type="ORF">RhiirC2_857509</name>
</gene>
<dbReference type="VEuPathDB" id="FungiDB:FUN_001150"/>
<dbReference type="EMBL" id="LLXL01003233">
    <property type="protein sequence ID" value="PKK59076.1"/>
    <property type="molecule type" value="Genomic_DNA"/>
</dbReference>
<accession>A0A2N1MBQ7</accession>
<evidence type="ECO:0000313" key="2">
    <source>
        <dbReference type="Proteomes" id="UP000233469"/>
    </source>
</evidence>
<proteinExistence type="predicted"/>